<comment type="caution">
    <text evidence="2">The sequence shown here is derived from an EMBL/GenBank/DDBJ whole genome shotgun (WGS) entry which is preliminary data.</text>
</comment>
<dbReference type="PANTHER" id="PTHR11735:SF11">
    <property type="entry name" value="TRNA THREONYLCARBAMOYLADENOSINE BIOSYNTHESIS PROTEIN TSAB"/>
    <property type="match status" value="1"/>
</dbReference>
<dbReference type="RefSeq" id="WP_273846932.1">
    <property type="nucleotide sequence ID" value="NZ_JAQQWT010000020.1"/>
</dbReference>
<dbReference type="InterPro" id="IPR043129">
    <property type="entry name" value="ATPase_NBD"/>
</dbReference>
<dbReference type="EMBL" id="JBHLTR010000113">
    <property type="protein sequence ID" value="MFC0562152.1"/>
    <property type="molecule type" value="Genomic_DNA"/>
</dbReference>
<dbReference type="NCBIfam" id="TIGR03725">
    <property type="entry name" value="T6A_YeaZ"/>
    <property type="match status" value="1"/>
</dbReference>
<dbReference type="PANTHER" id="PTHR11735">
    <property type="entry name" value="TRNA N6-ADENOSINE THREONYLCARBAMOYLTRANSFERASE"/>
    <property type="match status" value="1"/>
</dbReference>
<organism evidence="2 3">
    <name type="scientific">Halalkalibacter alkalisediminis</name>
    <dbReference type="NCBI Taxonomy" id="935616"/>
    <lineage>
        <taxon>Bacteria</taxon>
        <taxon>Bacillati</taxon>
        <taxon>Bacillota</taxon>
        <taxon>Bacilli</taxon>
        <taxon>Bacillales</taxon>
        <taxon>Bacillaceae</taxon>
        <taxon>Halalkalibacter</taxon>
    </lineage>
</organism>
<gene>
    <name evidence="2" type="primary">tsaB</name>
    <name evidence="2" type="ORF">ACFFH4_25215</name>
</gene>
<keyword evidence="2" id="KW-0012">Acyltransferase</keyword>
<name>A0ABV6NN04_9BACI</name>
<keyword evidence="2" id="KW-0808">Transferase</keyword>
<evidence type="ECO:0000259" key="1">
    <source>
        <dbReference type="Pfam" id="PF00814"/>
    </source>
</evidence>
<dbReference type="CDD" id="cd24032">
    <property type="entry name" value="ASKHA_NBD_TsaB"/>
    <property type="match status" value="1"/>
</dbReference>
<dbReference type="InterPro" id="IPR000905">
    <property type="entry name" value="Gcp-like_dom"/>
</dbReference>
<protein>
    <submittedName>
        <fullName evidence="2">tRNA (Adenosine(37)-N6)-threonylcarbamoyltransferase complex dimerization subunit type 1 TsaB</fullName>
        <ecNumber evidence="2">2.3.1.234</ecNumber>
    </submittedName>
</protein>
<dbReference type="InterPro" id="IPR022496">
    <property type="entry name" value="T6A_TsaB"/>
</dbReference>
<dbReference type="GO" id="GO:0061711">
    <property type="term" value="F:tRNA N(6)-L-threonylcarbamoyladenine synthase activity"/>
    <property type="evidence" value="ECO:0007669"/>
    <property type="project" value="UniProtKB-EC"/>
</dbReference>
<sequence length="240" mass="26261">MSKTLAIDTSSFVMGLAVTDGDLTLGEVTTNIKKNHSIRLMPAIDALMKEVGMKAKELEQIVVANGPGSYTGVRIGVTTAKTLAWSLQIPVIGVSSLAVMAQAGRFFNGIVSPILDARRGQVYTGHYASMGMSVEIVEEDRLIMLEDWLKHLENLGEPVLFIGQDVELHRSLIEEKLGDHAHFALGAMALPRAAELARLGNDQKNRETTVTHTFVPNYIQLAEAEAKWRAAQQEKDEAHD</sequence>
<dbReference type="EC" id="2.3.1.234" evidence="2"/>
<dbReference type="Gene3D" id="3.30.420.40">
    <property type="match status" value="2"/>
</dbReference>
<evidence type="ECO:0000313" key="3">
    <source>
        <dbReference type="Proteomes" id="UP001589833"/>
    </source>
</evidence>
<proteinExistence type="predicted"/>
<dbReference type="Proteomes" id="UP001589833">
    <property type="component" value="Unassembled WGS sequence"/>
</dbReference>
<feature type="domain" description="Gcp-like" evidence="1">
    <location>
        <begin position="31"/>
        <end position="228"/>
    </location>
</feature>
<keyword evidence="3" id="KW-1185">Reference proteome</keyword>
<evidence type="ECO:0000313" key="2">
    <source>
        <dbReference type="EMBL" id="MFC0562152.1"/>
    </source>
</evidence>
<dbReference type="SUPFAM" id="SSF53067">
    <property type="entry name" value="Actin-like ATPase domain"/>
    <property type="match status" value="2"/>
</dbReference>
<dbReference type="Pfam" id="PF00814">
    <property type="entry name" value="TsaD"/>
    <property type="match status" value="1"/>
</dbReference>
<accession>A0ABV6NN04</accession>
<reference evidence="2 3" key="1">
    <citation type="submission" date="2024-09" db="EMBL/GenBank/DDBJ databases">
        <authorList>
            <person name="Sun Q."/>
            <person name="Mori K."/>
        </authorList>
    </citation>
    <scope>NUCLEOTIDE SEQUENCE [LARGE SCALE GENOMIC DNA]</scope>
    <source>
        <strain evidence="2 3">NCAIM B.02301</strain>
    </source>
</reference>